<reference evidence="3" key="3">
    <citation type="journal article" date="2010" name="Genome Res.">
        <title>Population genomic sequencing of Coccidioides fungi reveals recent hybridization and transposon control.</title>
        <authorList>
            <person name="Neafsey D.E."/>
            <person name="Barker B.M."/>
            <person name="Sharpton T.J."/>
            <person name="Stajich J.E."/>
            <person name="Park D.J."/>
            <person name="Whiston E."/>
            <person name="Hung C.-Y."/>
            <person name="McMahan C."/>
            <person name="White J."/>
            <person name="Sykes S."/>
            <person name="Heiman D."/>
            <person name="Young S."/>
            <person name="Zeng Q."/>
            <person name="Abouelleil A."/>
            <person name="Aftuck L."/>
            <person name="Bessette D."/>
            <person name="Brown A."/>
            <person name="FitzGerald M."/>
            <person name="Lui A."/>
            <person name="Macdonald J.P."/>
            <person name="Priest M."/>
            <person name="Orbach M.J."/>
            <person name="Galgiani J.N."/>
            <person name="Kirkland T.N."/>
            <person name="Cole G.T."/>
            <person name="Birren B.W."/>
            <person name="Henn M.R."/>
            <person name="Taylor J.W."/>
            <person name="Rounsley S.D."/>
        </authorList>
    </citation>
    <scope>NUCLEOTIDE SEQUENCE [LARGE SCALE GENOMIC DNA]</scope>
    <source>
        <strain evidence="3">RMSCC 3488</strain>
    </source>
</reference>
<accession>A0A0J6IGA5</accession>
<reference evidence="2 3" key="1">
    <citation type="submission" date="2007-06" db="EMBL/GenBank/DDBJ databases">
        <title>The Genome Sequence of Coccidioides posadasii RMSCC_3488.</title>
        <authorList>
            <consortium name="Coccidioides Genome Resources Consortium"/>
            <consortium name="The Broad Institute Genome Sequencing Platform"/>
            <person name="Henn M.R."/>
            <person name="Sykes S."/>
            <person name="Young S."/>
            <person name="Jaffe D."/>
            <person name="Berlin A."/>
            <person name="Alvarez P."/>
            <person name="Butler J."/>
            <person name="Gnerre S."/>
            <person name="Grabherr M."/>
            <person name="Mauceli E."/>
            <person name="Brockman W."/>
            <person name="Kodira C."/>
            <person name="Alvarado L."/>
            <person name="Zeng Q."/>
            <person name="Crawford M."/>
            <person name="Antoine C."/>
            <person name="Devon K."/>
            <person name="Galgiani J."/>
            <person name="Orsborn K."/>
            <person name="Lewis M.L."/>
            <person name="Nusbaum C."/>
            <person name="Galagan J."/>
            <person name="Birren B."/>
        </authorList>
    </citation>
    <scope>NUCLEOTIDE SEQUENCE [LARGE SCALE GENOMIC DNA]</scope>
    <source>
        <strain evidence="2 3">RMSCC 3488</strain>
    </source>
</reference>
<name>A0A0J6IGA5_COCPO</name>
<dbReference type="Proteomes" id="UP000054567">
    <property type="component" value="Unassembled WGS sequence"/>
</dbReference>
<evidence type="ECO:0000313" key="3">
    <source>
        <dbReference type="Proteomes" id="UP000054567"/>
    </source>
</evidence>
<evidence type="ECO:0000256" key="1">
    <source>
        <dbReference type="SAM" id="MobiDB-lite"/>
    </source>
</evidence>
<dbReference type="EMBL" id="DS268112">
    <property type="protein sequence ID" value="KMM70852.1"/>
    <property type="molecule type" value="Genomic_DNA"/>
</dbReference>
<dbReference type="VEuPathDB" id="FungiDB:CPAG_07164"/>
<sequence>MGIEIERCITSSSIESHMPAFILPWCLTYSSSALCVGSQDVDVDYNGLKAISGKAFGKVTFSRILTGIPYQSRKNQKITRESFSGTHGGDAKRPLRSEWLGLQSFATRVKATSRGFSQFSGATGAWMARPR</sequence>
<evidence type="ECO:0000313" key="2">
    <source>
        <dbReference type="EMBL" id="KMM70852.1"/>
    </source>
</evidence>
<gene>
    <name evidence="2" type="ORF">CPAG_07164</name>
</gene>
<protein>
    <submittedName>
        <fullName evidence="2">Uncharacterized protein</fullName>
    </submittedName>
</protein>
<reference evidence="3" key="2">
    <citation type="journal article" date="2009" name="Genome Res.">
        <title>Comparative genomic analyses of the human fungal pathogens Coccidioides and their relatives.</title>
        <authorList>
            <person name="Sharpton T.J."/>
            <person name="Stajich J.E."/>
            <person name="Rounsley S.D."/>
            <person name="Gardner M.J."/>
            <person name="Wortman J.R."/>
            <person name="Jordar V.S."/>
            <person name="Maiti R."/>
            <person name="Kodira C.D."/>
            <person name="Neafsey D.E."/>
            <person name="Zeng Q."/>
            <person name="Hung C.-Y."/>
            <person name="McMahan C."/>
            <person name="Muszewska A."/>
            <person name="Grynberg M."/>
            <person name="Mandel M.A."/>
            <person name="Kellner E.M."/>
            <person name="Barker B.M."/>
            <person name="Galgiani J.N."/>
            <person name="Orbach M.J."/>
            <person name="Kirkland T.N."/>
            <person name="Cole G.T."/>
            <person name="Henn M.R."/>
            <person name="Birren B.W."/>
            <person name="Taylor J.W."/>
        </authorList>
    </citation>
    <scope>NUCLEOTIDE SEQUENCE [LARGE SCALE GENOMIC DNA]</scope>
    <source>
        <strain evidence="3">RMSCC 3488</strain>
    </source>
</reference>
<feature type="region of interest" description="Disordered" evidence="1">
    <location>
        <begin position="76"/>
        <end position="95"/>
    </location>
</feature>
<dbReference type="AlphaFoldDB" id="A0A0J6IGA5"/>
<proteinExistence type="predicted"/>
<organism evidence="2 3">
    <name type="scientific">Coccidioides posadasii RMSCC 3488</name>
    <dbReference type="NCBI Taxonomy" id="454284"/>
    <lineage>
        <taxon>Eukaryota</taxon>
        <taxon>Fungi</taxon>
        <taxon>Dikarya</taxon>
        <taxon>Ascomycota</taxon>
        <taxon>Pezizomycotina</taxon>
        <taxon>Eurotiomycetes</taxon>
        <taxon>Eurotiomycetidae</taxon>
        <taxon>Onygenales</taxon>
        <taxon>Onygenaceae</taxon>
        <taxon>Coccidioides</taxon>
    </lineage>
</organism>